<feature type="disulfide bond" description="Redox-active" evidence="9">
    <location>
        <begin position="42"/>
        <end position="47"/>
    </location>
</feature>
<keyword evidence="2 10" id="KW-0285">Flavoprotein</keyword>
<feature type="binding site" evidence="8">
    <location>
        <begin position="176"/>
        <end position="183"/>
    </location>
    <ligand>
        <name>NAD(+)</name>
        <dbReference type="ChEBI" id="CHEBI:57540"/>
    </ligand>
</feature>
<accession>A0A0A2TCG9</accession>
<evidence type="ECO:0000256" key="2">
    <source>
        <dbReference type="ARBA" id="ARBA00022630"/>
    </source>
</evidence>
<keyword evidence="14" id="KW-1185">Reference proteome</keyword>
<feature type="domain" description="FAD/NAD(P)-binding" evidence="12">
    <location>
        <begin position="4"/>
        <end position="321"/>
    </location>
</feature>
<dbReference type="Gene3D" id="3.50.50.60">
    <property type="entry name" value="FAD/NAD(P)-binding domain"/>
    <property type="match status" value="2"/>
</dbReference>
<dbReference type="SUPFAM" id="SSF51905">
    <property type="entry name" value="FAD/NAD(P)-binding domain"/>
    <property type="match status" value="1"/>
</dbReference>
<dbReference type="AlphaFoldDB" id="A0A0A2TCG9"/>
<dbReference type="GO" id="GO:0050660">
    <property type="term" value="F:flavin adenine dinucleotide binding"/>
    <property type="evidence" value="ECO:0007669"/>
    <property type="project" value="TreeGrafter"/>
</dbReference>
<dbReference type="eggNOG" id="COG1249">
    <property type="taxonomic scope" value="Bacteria"/>
</dbReference>
<evidence type="ECO:0000313" key="13">
    <source>
        <dbReference type="EMBL" id="KGP71761.1"/>
    </source>
</evidence>
<evidence type="ECO:0000256" key="1">
    <source>
        <dbReference type="ARBA" id="ARBA00007532"/>
    </source>
</evidence>
<evidence type="ECO:0000256" key="10">
    <source>
        <dbReference type="RuleBase" id="RU003691"/>
    </source>
</evidence>
<feature type="binding site" evidence="8">
    <location>
        <position position="51"/>
    </location>
    <ligand>
        <name>FAD</name>
        <dbReference type="ChEBI" id="CHEBI:57692"/>
    </ligand>
</feature>
<dbReference type="PANTHER" id="PTHR43014:SF2">
    <property type="entry name" value="MERCURIC REDUCTASE"/>
    <property type="match status" value="1"/>
</dbReference>
<keyword evidence="7 10" id="KW-0676">Redox-active center</keyword>
<keyword evidence="3 8" id="KW-0274">FAD</keyword>
<keyword evidence="8" id="KW-0547">Nucleotide-binding</keyword>
<dbReference type="PROSITE" id="PS00076">
    <property type="entry name" value="PYRIDINE_REDOX_1"/>
    <property type="match status" value="1"/>
</dbReference>
<dbReference type="PRINTS" id="PR00368">
    <property type="entry name" value="FADPNR"/>
</dbReference>
<feature type="binding site" evidence="8">
    <location>
        <begin position="139"/>
        <end position="141"/>
    </location>
    <ligand>
        <name>FAD</name>
        <dbReference type="ChEBI" id="CHEBI:57692"/>
    </ligand>
</feature>
<dbReference type="PANTHER" id="PTHR43014">
    <property type="entry name" value="MERCURIC REDUCTASE"/>
    <property type="match status" value="1"/>
</dbReference>
<dbReference type="InterPro" id="IPR004099">
    <property type="entry name" value="Pyr_nucl-diS_OxRdtase_dimer"/>
</dbReference>
<sequence>MKKYDLIVVGGGAGGLTVAAGAASLGANVALVEKRDDLGGDCLHFGCVPSKALIEAANEVYHARNVQAYGIHASGDVDLKAINDRVKASVDHIQEHDDIDRFRELGIDVYLGGASFATDHEIKIEGHENIHGKRIVISTGSRPNVPPIEGLEETGYITNESAFNLEKLPKKLVFIGGGPIGLELAQAYSRLGSEVTVLEAGPHLLGKEDQDIQKTAQRMLEQELNVITNARVSKTSRQDEKNYVHYTIDDEDHVIEADQIFLAVGRKPNTDTLQLENAGVEMDEKGHVKVDDTLRSSVPHIFAVGDVNGGLYFTHVAGYEGKTVVQNALYGLKRKISYNNIPWNTYTTPEIFHFGLTQQEAQEKHGDVMIYKTELDQVDRFVADHATNGFIKIITDTKGNIVGAHAIGKGAGDWMQVVVLAVEKGMKIGDLSNMIYPYPNHTASIENASNQYWRAKLFNGFIPKLSKTFIRWFR</sequence>
<evidence type="ECO:0000313" key="14">
    <source>
        <dbReference type="Proteomes" id="UP000030147"/>
    </source>
</evidence>
<feature type="binding site" evidence="8">
    <location>
        <position position="199"/>
    </location>
    <ligand>
        <name>NAD(+)</name>
        <dbReference type="ChEBI" id="CHEBI:57540"/>
    </ligand>
</feature>
<comment type="similarity">
    <text evidence="1 10">Belongs to the class-I pyridine nucleotide-disulfide oxidoreductase family.</text>
</comment>
<organism evidence="13 14">
    <name type="scientific">Pontibacillus yanchengensis Y32</name>
    <dbReference type="NCBI Taxonomy" id="1385514"/>
    <lineage>
        <taxon>Bacteria</taxon>
        <taxon>Bacillati</taxon>
        <taxon>Bacillota</taxon>
        <taxon>Bacilli</taxon>
        <taxon>Bacillales</taxon>
        <taxon>Bacillaceae</taxon>
        <taxon>Pontibacillus</taxon>
    </lineage>
</organism>
<proteinExistence type="inferred from homology"/>
<evidence type="ECO:0000256" key="4">
    <source>
        <dbReference type="ARBA" id="ARBA00022857"/>
    </source>
</evidence>
<dbReference type="SUPFAM" id="SSF55424">
    <property type="entry name" value="FAD/NAD-linked reductases, dimerisation (C-terminal) domain"/>
    <property type="match status" value="1"/>
</dbReference>
<dbReference type="PIRSF" id="PIRSF000350">
    <property type="entry name" value="Mercury_reductase_MerA"/>
    <property type="match status" value="1"/>
</dbReference>
<dbReference type="GO" id="GO:0016668">
    <property type="term" value="F:oxidoreductase activity, acting on a sulfur group of donors, NAD(P) as acceptor"/>
    <property type="evidence" value="ECO:0007669"/>
    <property type="project" value="InterPro"/>
</dbReference>
<dbReference type="InterPro" id="IPR016156">
    <property type="entry name" value="FAD/NAD-linked_Rdtase_dimer_sf"/>
</dbReference>
<comment type="cofactor">
    <cofactor evidence="8">
        <name>FAD</name>
        <dbReference type="ChEBI" id="CHEBI:57692"/>
    </cofactor>
    <text evidence="8">Binds 1 FAD per subunit.</text>
</comment>
<dbReference type="Gene3D" id="3.30.390.30">
    <property type="match status" value="1"/>
</dbReference>
<keyword evidence="8" id="KW-0520">NAD</keyword>
<dbReference type="InterPro" id="IPR036188">
    <property type="entry name" value="FAD/NAD-bd_sf"/>
</dbReference>
<comment type="caution">
    <text evidence="13">The sequence shown here is derived from an EMBL/GenBank/DDBJ whole genome shotgun (WGS) entry which is preliminary data.</text>
</comment>
<evidence type="ECO:0000256" key="5">
    <source>
        <dbReference type="ARBA" id="ARBA00023002"/>
    </source>
</evidence>
<evidence type="ECO:0000256" key="9">
    <source>
        <dbReference type="PIRSR" id="PIRSR000350-4"/>
    </source>
</evidence>
<evidence type="ECO:0000259" key="11">
    <source>
        <dbReference type="Pfam" id="PF02852"/>
    </source>
</evidence>
<dbReference type="Proteomes" id="UP000030147">
    <property type="component" value="Unassembled WGS sequence"/>
</dbReference>
<keyword evidence="5 10" id="KW-0560">Oxidoreductase</keyword>
<evidence type="ECO:0000256" key="3">
    <source>
        <dbReference type="ARBA" id="ARBA00022827"/>
    </source>
</evidence>
<dbReference type="OrthoDB" id="9800167at2"/>
<feature type="binding site" evidence="8">
    <location>
        <position position="265"/>
    </location>
    <ligand>
        <name>NAD(+)</name>
        <dbReference type="ChEBI" id="CHEBI:57540"/>
    </ligand>
</feature>
<protein>
    <submittedName>
        <fullName evidence="13">Pyridine nucleotide-disulfide oxidoreductase</fullName>
    </submittedName>
</protein>
<evidence type="ECO:0000256" key="6">
    <source>
        <dbReference type="ARBA" id="ARBA00023157"/>
    </source>
</evidence>
<dbReference type="STRING" id="1385514.N782_16560"/>
<name>A0A0A2TCG9_9BACI</name>
<dbReference type="InterPro" id="IPR023753">
    <property type="entry name" value="FAD/NAD-binding_dom"/>
</dbReference>
<dbReference type="InterPro" id="IPR001100">
    <property type="entry name" value="Pyr_nuc-diS_OxRdtase"/>
</dbReference>
<dbReference type="InterPro" id="IPR012999">
    <property type="entry name" value="Pyr_OxRdtase_I_AS"/>
</dbReference>
<keyword evidence="4" id="KW-0521">NADP</keyword>
<reference evidence="13 14" key="1">
    <citation type="journal article" date="2015" name="Stand. Genomic Sci.">
        <title>High quality draft genome sequence of the moderately halophilic bacterium Pontibacillus yanchengensis Y32(T) and comparison among Pontibacillus genomes.</title>
        <authorList>
            <person name="Huang J."/>
            <person name="Qiao Z.X."/>
            <person name="Tang J.W."/>
            <person name="Wang G."/>
        </authorList>
    </citation>
    <scope>NUCLEOTIDE SEQUENCE [LARGE SCALE GENOMIC DNA]</scope>
    <source>
        <strain evidence="13 14">Y32</strain>
    </source>
</reference>
<gene>
    <name evidence="13" type="ORF">N782_16560</name>
</gene>
<dbReference type="Pfam" id="PF02852">
    <property type="entry name" value="Pyr_redox_dim"/>
    <property type="match status" value="1"/>
</dbReference>
<dbReference type="PRINTS" id="PR00411">
    <property type="entry name" value="PNDRDTASEI"/>
</dbReference>
<dbReference type="EMBL" id="AVBF01000048">
    <property type="protein sequence ID" value="KGP71761.1"/>
    <property type="molecule type" value="Genomic_DNA"/>
</dbReference>
<dbReference type="Pfam" id="PF07992">
    <property type="entry name" value="Pyr_redox_2"/>
    <property type="match status" value="1"/>
</dbReference>
<dbReference type="RefSeq" id="WP_036821924.1">
    <property type="nucleotide sequence ID" value="NZ_AVBF01000048.1"/>
</dbReference>
<evidence type="ECO:0000256" key="7">
    <source>
        <dbReference type="ARBA" id="ARBA00023284"/>
    </source>
</evidence>
<dbReference type="GO" id="GO:0003955">
    <property type="term" value="F:NAD(P)H dehydrogenase (quinone) activity"/>
    <property type="evidence" value="ECO:0007669"/>
    <property type="project" value="TreeGrafter"/>
</dbReference>
<evidence type="ECO:0000256" key="8">
    <source>
        <dbReference type="PIRSR" id="PIRSR000350-3"/>
    </source>
</evidence>
<evidence type="ECO:0000259" key="12">
    <source>
        <dbReference type="Pfam" id="PF07992"/>
    </source>
</evidence>
<feature type="binding site" evidence="8">
    <location>
        <position position="306"/>
    </location>
    <ligand>
        <name>FAD</name>
        <dbReference type="ChEBI" id="CHEBI:57692"/>
    </ligand>
</feature>
<keyword evidence="6" id="KW-1015">Disulfide bond</keyword>
<feature type="domain" description="Pyridine nucleotide-disulphide oxidoreductase dimerisation" evidence="11">
    <location>
        <begin position="341"/>
        <end position="447"/>
    </location>
</feature>